<dbReference type="PANTHER" id="PTHR47633">
    <property type="entry name" value="IMMUNOGLOBULIN"/>
    <property type="match status" value="1"/>
</dbReference>
<name>A0ABQ9CW32_9PASS</name>
<dbReference type="Proteomes" id="UP001145742">
    <property type="component" value="Unassembled WGS sequence"/>
</dbReference>
<dbReference type="SUPFAM" id="SSF48726">
    <property type="entry name" value="Immunoglobulin"/>
    <property type="match status" value="4"/>
</dbReference>
<dbReference type="InterPro" id="IPR013783">
    <property type="entry name" value="Ig-like_fold"/>
</dbReference>
<evidence type="ECO:0000259" key="2">
    <source>
        <dbReference type="PROSITE" id="PS50835"/>
    </source>
</evidence>
<dbReference type="PROSITE" id="PS50835">
    <property type="entry name" value="IG_LIKE"/>
    <property type="match status" value="4"/>
</dbReference>
<accession>A0ABQ9CW32</accession>
<dbReference type="Pfam" id="PF07679">
    <property type="entry name" value="I-set"/>
    <property type="match status" value="4"/>
</dbReference>
<keyword evidence="4" id="KW-1185">Reference proteome</keyword>
<feature type="region of interest" description="Disordered" evidence="1">
    <location>
        <begin position="348"/>
        <end position="444"/>
    </location>
</feature>
<dbReference type="Pfam" id="PF16620">
    <property type="entry name" value="23ISL"/>
    <property type="match status" value="1"/>
</dbReference>
<evidence type="ECO:0000256" key="1">
    <source>
        <dbReference type="SAM" id="MobiDB-lite"/>
    </source>
</evidence>
<protein>
    <recommendedName>
        <fullName evidence="2">Ig-like domain-containing protein</fullName>
    </recommendedName>
</protein>
<sequence length="674" mass="73906">MRRALTMNFQAEGKWALLGLVSQLEEAQSVHIMGDVKLVTSTRVSKTSLTLSPPVPAEAPAFTLPPRNIRVQLGATARFEGKVRGYPEPQITWYRNGHPVPEGDHYVVDRSIRGIFSLVIKGVQEGDGGKYTCEAANEGGVRQVTVELTVEGNSLMKYSLPSSAKTPGGRLAVPSVEQRPSIWGESPPKFATKPNRVVVREGQTGRFSCKITGRPQPQVTWFKGDIQLQQNERFSMYERTGIQFLEIQNVQLADSGIYTCTVVNSAGKASVSAELTVQGPDKTDTYVQPPCMPSKSATVAVKAVENSEFKQATSNGIAKELKSSSTELMVETKDRVSAKKESFYITREAKESKQGQHQEAVSPQEHKEVKKGPPVLQKTSSTITLQAVKLQPEPKAEPQATSTRQGEDRKRAVQLLMSAQQTPPATGKVGPRSREAENRSGAQKSIMEEKREPVGILPRFESHPQSLEASEGQEIKFRSKVSGKPKPDVKWFKEGRPVKAGEDVQIYEEDGIHCLWLKKACLRDSGSYSCTAVNPKGQTSTSWLLTVSRPKVEEVAPCFSSVLKGCAVSEGQDFVLQCCVGGVPVPHITWLLNDQPIQYAHSTFEDGVAKLTVQDALPEDDGIYTCLAENNKGQASCSAQVTVKDIHLQHINSPMLINVEMFTLVVNPQDLIQI</sequence>
<dbReference type="InterPro" id="IPR007110">
    <property type="entry name" value="Ig-like_dom"/>
</dbReference>
<dbReference type="InterPro" id="IPR003598">
    <property type="entry name" value="Ig_sub2"/>
</dbReference>
<dbReference type="Gene3D" id="2.60.40.10">
    <property type="entry name" value="Immunoglobulins"/>
    <property type="match status" value="4"/>
</dbReference>
<dbReference type="SMART" id="SM00409">
    <property type="entry name" value="IG"/>
    <property type="match status" value="4"/>
</dbReference>
<dbReference type="InterPro" id="IPR036179">
    <property type="entry name" value="Ig-like_dom_sf"/>
</dbReference>
<dbReference type="InterPro" id="IPR013098">
    <property type="entry name" value="Ig_I-set"/>
</dbReference>
<evidence type="ECO:0000313" key="3">
    <source>
        <dbReference type="EMBL" id="KAJ7410355.1"/>
    </source>
</evidence>
<dbReference type="InterPro" id="IPR003599">
    <property type="entry name" value="Ig_sub"/>
</dbReference>
<feature type="domain" description="Ig-like" evidence="2">
    <location>
        <begin position="188"/>
        <end position="276"/>
    </location>
</feature>
<dbReference type="SMART" id="SM00408">
    <property type="entry name" value="IGc2"/>
    <property type="match status" value="4"/>
</dbReference>
<gene>
    <name evidence="3" type="ORF">WISP_109086</name>
</gene>
<feature type="domain" description="Ig-like" evidence="2">
    <location>
        <begin position="550"/>
        <end position="642"/>
    </location>
</feature>
<proteinExistence type="predicted"/>
<reference evidence="3" key="1">
    <citation type="submission" date="2019-10" db="EMBL/GenBank/DDBJ databases">
        <authorList>
            <person name="Soares A.E.R."/>
            <person name="Aleixo A."/>
            <person name="Schneider P."/>
            <person name="Miyaki C.Y."/>
            <person name="Schneider M.P."/>
            <person name="Mello C."/>
            <person name="Vasconcelos A.T.R."/>
        </authorList>
    </citation>
    <scope>NUCLEOTIDE SEQUENCE</scope>
    <source>
        <tissue evidence="3">Muscle</tissue>
    </source>
</reference>
<evidence type="ECO:0000313" key="4">
    <source>
        <dbReference type="Proteomes" id="UP001145742"/>
    </source>
</evidence>
<dbReference type="EMBL" id="WHWB01034410">
    <property type="protein sequence ID" value="KAJ7410355.1"/>
    <property type="molecule type" value="Genomic_DNA"/>
</dbReference>
<organism evidence="3 4">
    <name type="scientific">Willisornis vidua</name>
    <name type="common">Xingu scale-backed antbird</name>
    <dbReference type="NCBI Taxonomy" id="1566151"/>
    <lineage>
        <taxon>Eukaryota</taxon>
        <taxon>Metazoa</taxon>
        <taxon>Chordata</taxon>
        <taxon>Craniata</taxon>
        <taxon>Vertebrata</taxon>
        <taxon>Euteleostomi</taxon>
        <taxon>Archelosauria</taxon>
        <taxon>Archosauria</taxon>
        <taxon>Dinosauria</taxon>
        <taxon>Saurischia</taxon>
        <taxon>Theropoda</taxon>
        <taxon>Coelurosauria</taxon>
        <taxon>Aves</taxon>
        <taxon>Neognathae</taxon>
        <taxon>Neoaves</taxon>
        <taxon>Telluraves</taxon>
        <taxon>Australaves</taxon>
        <taxon>Passeriformes</taxon>
        <taxon>Thamnophilidae</taxon>
        <taxon>Willisornis</taxon>
    </lineage>
</organism>
<comment type="caution">
    <text evidence="3">The sequence shown here is derived from an EMBL/GenBank/DDBJ whole genome shotgun (WGS) entry which is preliminary data.</text>
</comment>
<feature type="domain" description="Ig-like" evidence="2">
    <location>
        <begin position="60"/>
        <end position="149"/>
    </location>
</feature>
<feature type="domain" description="Ig-like" evidence="2">
    <location>
        <begin position="458"/>
        <end position="548"/>
    </location>
</feature>